<evidence type="ECO:0000313" key="5">
    <source>
        <dbReference type="EMBL" id="KZN69812.1"/>
    </source>
</evidence>
<keyword evidence="3" id="KW-0812">Transmembrane</keyword>
<dbReference type="InterPro" id="IPR036097">
    <property type="entry name" value="HisK_dim/P_sf"/>
</dbReference>
<proteinExistence type="predicted"/>
<dbReference type="SUPFAM" id="SSF47384">
    <property type="entry name" value="Homodimeric domain of signal transducing histidine kinase"/>
    <property type="match status" value="1"/>
</dbReference>
<dbReference type="PATRIC" id="fig|1365257.3.peg.371"/>
<organism evidence="5 6">
    <name type="scientific">Pseudoalteromonas luteoviolacea S4060-1</name>
    <dbReference type="NCBI Taxonomy" id="1365257"/>
    <lineage>
        <taxon>Bacteria</taxon>
        <taxon>Pseudomonadati</taxon>
        <taxon>Pseudomonadota</taxon>
        <taxon>Gammaproteobacteria</taxon>
        <taxon>Alteromonadales</taxon>
        <taxon>Pseudoalteromonadaceae</taxon>
        <taxon>Pseudoalteromonas</taxon>
    </lineage>
</organism>
<dbReference type="InterPro" id="IPR003661">
    <property type="entry name" value="HisK_dim/P_dom"/>
</dbReference>
<comment type="catalytic activity">
    <reaction evidence="1">
        <text>ATP + protein L-histidine = ADP + protein N-phospho-L-histidine.</text>
        <dbReference type="EC" id="2.7.13.3"/>
    </reaction>
</comment>
<gene>
    <name evidence="5" type="ORF">N478_09960</name>
</gene>
<dbReference type="CDD" id="cd00082">
    <property type="entry name" value="HisKA"/>
    <property type="match status" value="1"/>
</dbReference>
<dbReference type="Proteomes" id="UP000076661">
    <property type="component" value="Unassembled WGS sequence"/>
</dbReference>
<evidence type="ECO:0000259" key="4">
    <source>
        <dbReference type="SMART" id="SM00388"/>
    </source>
</evidence>
<dbReference type="RefSeq" id="WP_063379746.1">
    <property type="nucleotide sequence ID" value="NZ_AUXX01000003.1"/>
</dbReference>
<comment type="caution">
    <text evidence="5">The sequence shown here is derived from an EMBL/GenBank/DDBJ whole genome shotgun (WGS) entry which is preliminary data.</text>
</comment>
<feature type="domain" description="Signal transduction histidine kinase dimerisation/phosphoacceptor" evidence="4">
    <location>
        <begin position="200"/>
        <end position="266"/>
    </location>
</feature>
<dbReference type="SMART" id="SM00388">
    <property type="entry name" value="HisKA"/>
    <property type="match status" value="1"/>
</dbReference>
<keyword evidence="3" id="KW-0472">Membrane</keyword>
<keyword evidence="3" id="KW-1133">Transmembrane helix</keyword>
<sequence length="385" mass="43337">MSKKQSITAYLVKRIGVLFVLFVLIWTLVAKWVYHYAWDDTTEFYLHQDLALALSGQLSLPYHFEGKYIGALEQMPAGYRSAVESTEIMFAHTALFATQSGDIYILKEQGLDEEPLYVVHYFSAQDSPSLMPIFIILAGSMLLPLGFIIWRIGASVSKEADNVLESVANREIKPSRFSEFDQFAAVFKTAQFAQQHALEQERLFAAFLSHEIRTPLTKISHSMSRIQQIDDVPLEALDVLDTLESSQQELSQIAQGILLLSRPNSSQLQSHVLNHELERWCVKWKPHGLNIDLKAAQQQVTQAIHITLFNLMLTQIAKNARQHGQGMLAALVTDTGMRFENRVGASDLSSGYGLGSKITKQVCDCFGWGVNTSLSSEWYVLEITF</sequence>
<evidence type="ECO:0000256" key="3">
    <source>
        <dbReference type="SAM" id="Phobius"/>
    </source>
</evidence>
<accession>A0A161Z1G2</accession>
<dbReference type="Pfam" id="PF00512">
    <property type="entry name" value="HisKA"/>
    <property type="match status" value="1"/>
</dbReference>
<reference evidence="5 6" key="1">
    <citation type="submission" date="2013-07" db="EMBL/GenBank/DDBJ databases">
        <title>Comparative Genomic and Metabolomic Analysis of Twelve Strains of Pseudoalteromonas luteoviolacea.</title>
        <authorList>
            <person name="Vynne N.G."/>
            <person name="Mansson M."/>
            <person name="Gram L."/>
        </authorList>
    </citation>
    <scope>NUCLEOTIDE SEQUENCE [LARGE SCALE GENOMIC DNA]</scope>
    <source>
        <strain evidence="5 6">S4060-1</strain>
    </source>
</reference>
<feature type="transmembrane region" description="Helical" evidence="3">
    <location>
        <begin position="130"/>
        <end position="150"/>
    </location>
</feature>
<dbReference type="Gene3D" id="1.10.287.130">
    <property type="match status" value="1"/>
</dbReference>
<dbReference type="AlphaFoldDB" id="A0A161Z1G2"/>
<dbReference type="GO" id="GO:0000155">
    <property type="term" value="F:phosphorelay sensor kinase activity"/>
    <property type="evidence" value="ECO:0007669"/>
    <property type="project" value="InterPro"/>
</dbReference>
<evidence type="ECO:0000256" key="1">
    <source>
        <dbReference type="ARBA" id="ARBA00000085"/>
    </source>
</evidence>
<dbReference type="EC" id="2.7.13.3" evidence="2"/>
<protein>
    <recommendedName>
        <fullName evidence="2">histidine kinase</fullName>
        <ecNumber evidence="2">2.7.13.3</ecNumber>
    </recommendedName>
</protein>
<evidence type="ECO:0000313" key="6">
    <source>
        <dbReference type="Proteomes" id="UP000076661"/>
    </source>
</evidence>
<feature type="transmembrane region" description="Helical" evidence="3">
    <location>
        <begin position="12"/>
        <end position="34"/>
    </location>
</feature>
<name>A0A161Z1G2_9GAMM</name>
<evidence type="ECO:0000256" key="2">
    <source>
        <dbReference type="ARBA" id="ARBA00012438"/>
    </source>
</evidence>
<dbReference type="EMBL" id="AUXX01000003">
    <property type="protein sequence ID" value="KZN69812.1"/>
    <property type="molecule type" value="Genomic_DNA"/>
</dbReference>